<evidence type="ECO:0000256" key="2">
    <source>
        <dbReference type="ARBA" id="ARBA00023012"/>
    </source>
</evidence>
<dbReference type="PANTHER" id="PTHR48111">
    <property type="entry name" value="REGULATOR OF RPOS"/>
    <property type="match status" value="1"/>
</dbReference>
<dbReference type="SMART" id="SM00862">
    <property type="entry name" value="Trans_reg_C"/>
    <property type="match status" value="1"/>
</dbReference>
<protein>
    <submittedName>
        <fullName evidence="10">Response regulator transcription factor</fullName>
    </submittedName>
</protein>
<keyword evidence="4 7" id="KW-0238">DNA-binding</keyword>
<dbReference type="Gene3D" id="6.10.250.690">
    <property type="match status" value="1"/>
</dbReference>
<dbReference type="InterPro" id="IPR011006">
    <property type="entry name" value="CheY-like_superfamily"/>
</dbReference>
<feature type="DNA-binding region" description="OmpR/PhoB-type" evidence="7">
    <location>
        <begin position="122"/>
        <end position="217"/>
    </location>
</feature>
<name>A0A4U2Z5A3_9BACT</name>
<dbReference type="OrthoDB" id="8912111at2"/>
<evidence type="ECO:0000256" key="5">
    <source>
        <dbReference type="ARBA" id="ARBA00023163"/>
    </source>
</evidence>
<dbReference type="GO" id="GO:0000156">
    <property type="term" value="F:phosphorelay response regulator activity"/>
    <property type="evidence" value="ECO:0007669"/>
    <property type="project" value="TreeGrafter"/>
</dbReference>
<gene>
    <name evidence="10" type="ORF">FCU45_08365</name>
</gene>
<evidence type="ECO:0000256" key="6">
    <source>
        <dbReference type="PROSITE-ProRule" id="PRU00169"/>
    </source>
</evidence>
<feature type="domain" description="OmpR/PhoB-type" evidence="9">
    <location>
        <begin position="122"/>
        <end position="217"/>
    </location>
</feature>
<dbReference type="SMART" id="SM00448">
    <property type="entry name" value="REC"/>
    <property type="match status" value="1"/>
</dbReference>
<dbReference type="PROSITE" id="PS50110">
    <property type="entry name" value="RESPONSE_REGULATORY"/>
    <property type="match status" value="1"/>
</dbReference>
<evidence type="ECO:0000256" key="4">
    <source>
        <dbReference type="ARBA" id="ARBA00023125"/>
    </source>
</evidence>
<dbReference type="EMBL" id="SZPX01000006">
    <property type="protein sequence ID" value="TKI68965.1"/>
    <property type="molecule type" value="Genomic_DNA"/>
</dbReference>
<dbReference type="CDD" id="cd00383">
    <property type="entry name" value="trans_reg_C"/>
    <property type="match status" value="1"/>
</dbReference>
<evidence type="ECO:0000256" key="3">
    <source>
        <dbReference type="ARBA" id="ARBA00023015"/>
    </source>
</evidence>
<dbReference type="AlphaFoldDB" id="A0A4U2Z5A3"/>
<evidence type="ECO:0000259" key="8">
    <source>
        <dbReference type="PROSITE" id="PS50110"/>
    </source>
</evidence>
<comment type="caution">
    <text evidence="10">The sequence shown here is derived from an EMBL/GenBank/DDBJ whole genome shotgun (WGS) entry which is preliminary data.</text>
</comment>
<keyword evidence="5" id="KW-0804">Transcription</keyword>
<evidence type="ECO:0000313" key="10">
    <source>
        <dbReference type="EMBL" id="TKI68965.1"/>
    </source>
</evidence>
<dbReference type="InterPro" id="IPR036388">
    <property type="entry name" value="WH-like_DNA-bd_sf"/>
</dbReference>
<proteinExistence type="predicted"/>
<keyword evidence="2" id="KW-0902">Two-component regulatory system</keyword>
<dbReference type="PANTHER" id="PTHR48111:SF1">
    <property type="entry name" value="TWO-COMPONENT RESPONSE REGULATOR ORR33"/>
    <property type="match status" value="1"/>
</dbReference>
<dbReference type="GO" id="GO:0005829">
    <property type="term" value="C:cytosol"/>
    <property type="evidence" value="ECO:0007669"/>
    <property type="project" value="TreeGrafter"/>
</dbReference>
<accession>A0A4U2Z5A3</accession>
<keyword evidence="11" id="KW-1185">Reference proteome</keyword>
<dbReference type="Proteomes" id="UP000309561">
    <property type="component" value="Unassembled WGS sequence"/>
</dbReference>
<evidence type="ECO:0000259" key="9">
    <source>
        <dbReference type="PROSITE" id="PS51755"/>
    </source>
</evidence>
<dbReference type="RefSeq" id="WP_137014225.1">
    <property type="nucleotide sequence ID" value="NZ_SZPX01000006.1"/>
</dbReference>
<dbReference type="Pfam" id="PF00486">
    <property type="entry name" value="Trans_reg_C"/>
    <property type="match status" value="1"/>
</dbReference>
<dbReference type="GO" id="GO:0006355">
    <property type="term" value="P:regulation of DNA-templated transcription"/>
    <property type="evidence" value="ECO:0007669"/>
    <property type="project" value="InterPro"/>
</dbReference>
<dbReference type="Gene3D" id="1.10.10.10">
    <property type="entry name" value="Winged helix-like DNA-binding domain superfamily/Winged helix DNA-binding domain"/>
    <property type="match status" value="1"/>
</dbReference>
<dbReference type="GO" id="GO:0000976">
    <property type="term" value="F:transcription cis-regulatory region binding"/>
    <property type="evidence" value="ECO:0007669"/>
    <property type="project" value="TreeGrafter"/>
</dbReference>
<evidence type="ECO:0000313" key="11">
    <source>
        <dbReference type="Proteomes" id="UP000309561"/>
    </source>
</evidence>
<dbReference type="PROSITE" id="PS51755">
    <property type="entry name" value="OMPR_PHOB"/>
    <property type="match status" value="1"/>
</dbReference>
<dbReference type="InterPro" id="IPR039420">
    <property type="entry name" value="WalR-like"/>
</dbReference>
<evidence type="ECO:0000256" key="7">
    <source>
        <dbReference type="PROSITE-ProRule" id="PRU01091"/>
    </source>
</evidence>
<evidence type="ECO:0000256" key="1">
    <source>
        <dbReference type="ARBA" id="ARBA00022553"/>
    </source>
</evidence>
<reference evidence="10 11" key="1">
    <citation type="submission" date="2019-04" db="EMBL/GenBank/DDBJ databases">
        <title>Sulfurimonas crateris sp. nov. a facultative anaerobic sulfur-oxidizing chemolithautotrophic bacterium isolated from a terrestrial mud vulcano.</title>
        <authorList>
            <person name="Ratnikova N.M."/>
            <person name="Slobodkin A.I."/>
            <person name="Merkel A.Y."/>
            <person name="Novikov A."/>
            <person name="Bonch-Osmolovskaya E.A."/>
            <person name="Slobodkina G.B."/>
        </authorList>
    </citation>
    <scope>NUCLEOTIDE SEQUENCE [LARGE SCALE GENOMIC DNA]</scope>
    <source>
        <strain evidence="10 11">SN118</strain>
    </source>
</reference>
<feature type="modified residue" description="4-aspartylphosphate" evidence="6">
    <location>
        <position position="52"/>
    </location>
</feature>
<dbReference type="GO" id="GO:0032993">
    <property type="term" value="C:protein-DNA complex"/>
    <property type="evidence" value="ECO:0007669"/>
    <property type="project" value="TreeGrafter"/>
</dbReference>
<dbReference type="SUPFAM" id="SSF52172">
    <property type="entry name" value="CheY-like"/>
    <property type="match status" value="1"/>
</dbReference>
<dbReference type="InterPro" id="IPR001867">
    <property type="entry name" value="OmpR/PhoB-type_DNA-bd"/>
</dbReference>
<keyword evidence="3" id="KW-0805">Transcription regulation</keyword>
<organism evidence="10 11">
    <name type="scientific">Sulfurimonas crateris</name>
    <dbReference type="NCBI Taxonomy" id="2574727"/>
    <lineage>
        <taxon>Bacteria</taxon>
        <taxon>Pseudomonadati</taxon>
        <taxon>Campylobacterota</taxon>
        <taxon>Epsilonproteobacteria</taxon>
        <taxon>Campylobacterales</taxon>
        <taxon>Sulfurimonadaceae</taxon>
        <taxon>Sulfurimonas</taxon>
    </lineage>
</organism>
<dbReference type="InterPro" id="IPR001789">
    <property type="entry name" value="Sig_transdc_resp-reg_receiver"/>
</dbReference>
<dbReference type="Gene3D" id="3.40.50.2300">
    <property type="match status" value="1"/>
</dbReference>
<dbReference type="Pfam" id="PF00072">
    <property type="entry name" value="Response_reg"/>
    <property type="match status" value="1"/>
</dbReference>
<keyword evidence="1 6" id="KW-0597">Phosphoprotein</keyword>
<sequence length="217" mass="24825">MNKILLLEDDILFADTIIDLLQDADYEVTHVTNGQSAIDVTYAHKFDLYLLDVNVPIVDGMTLLKELRDSDDKTPAMFLTSHKNKEMLKRGFLSGADDYMTKPFDADEMLLRIGAILKRANSTSLDSNELLHHDTLHRRILYKNQELDLSKKEYELLLLLMKHINNTVPKEMILDELWSSSEGGSDGAIRVYITRIKQLVPEMNIENIRGIGYKLVS</sequence>
<feature type="domain" description="Response regulatory" evidence="8">
    <location>
        <begin position="3"/>
        <end position="117"/>
    </location>
</feature>